<proteinExistence type="predicted"/>
<accession>A0A657ITL7</accession>
<comment type="caution">
    <text evidence="2">The sequence shown here is derived from an EMBL/GenBank/DDBJ whole genome shotgun (WGS) entry which is preliminary data.</text>
</comment>
<dbReference type="InterPro" id="IPR043839">
    <property type="entry name" value="PafC_HTH"/>
</dbReference>
<organism evidence="2 3">
    <name type="scientific">Rothia kristinae</name>
    <dbReference type="NCBI Taxonomy" id="37923"/>
    <lineage>
        <taxon>Bacteria</taxon>
        <taxon>Bacillati</taxon>
        <taxon>Actinomycetota</taxon>
        <taxon>Actinomycetes</taxon>
        <taxon>Micrococcales</taxon>
        <taxon>Micrococcaceae</taxon>
        <taxon>Rothia</taxon>
    </lineage>
</organism>
<name>A0A657ITL7_9MICC</name>
<feature type="domain" description="PafC HTH" evidence="1">
    <location>
        <begin position="3"/>
        <end position="73"/>
    </location>
</feature>
<evidence type="ECO:0000313" key="3">
    <source>
        <dbReference type="Proteomes" id="UP000092021"/>
    </source>
</evidence>
<reference evidence="2 3" key="1">
    <citation type="submission" date="2016-04" db="EMBL/GenBank/DDBJ databases">
        <title>Identification of putative biosynthetic pathways for the production of bioactive secondary metabolites by the marine actinomycete Kocuria kristinae RUTW2-3.</title>
        <authorList>
            <person name="Waterworth S.C."/>
            <person name="Walmsley T.A."/>
            <person name="Matongo T."/>
            <person name="Davies-Coleman M.T."/>
            <person name="Dorrington R.A."/>
        </authorList>
    </citation>
    <scope>NUCLEOTIDE SEQUENCE [LARGE SCALE GENOMIC DNA]</scope>
    <source>
        <strain evidence="2 3">RUTW4-5</strain>
    </source>
</reference>
<protein>
    <recommendedName>
        <fullName evidence="1">PafC HTH domain-containing protein</fullName>
    </recommendedName>
</protein>
<dbReference type="Pfam" id="PF19187">
    <property type="entry name" value="HTH_PafC"/>
    <property type="match status" value="1"/>
</dbReference>
<dbReference type="AlphaFoldDB" id="A0A657ITL7"/>
<evidence type="ECO:0000313" key="2">
    <source>
        <dbReference type="EMBL" id="OAX55302.1"/>
    </source>
</evidence>
<gene>
    <name evidence="2" type="ORF">A5N15_10590</name>
</gene>
<evidence type="ECO:0000259" key="1">
    <source>
        <dbReference type="Pfam" id="PF19187"/>
    </source>
</evidence>
<dbReference type="Proteomes" id="UP000092021">
    <property type="component" value="Unassembled WGS sequence"/>
</dbReference>
<dbReference type="EMBL" id="LWGZ01000948">
    <property type="protein sequence ID" value="OAX55302.1"/>
    <property type="molecule type" value="Genomic_DNA"/>
</dbReference>
<sequence length="98" mass="10484">MRLSEVPEAEVSQLAEEFGVDRRRIVKDLEILADAGDAVGDGADLRVEAHEDDVRLSLSTRLAGPVRLGPQQTCDCCWAPACWPSCCPTTTPSSASSP</sequence>